<accession>A0ABY4YPB4</accession>
<keyword evidence="1" id="KW-0732">Signal</keyword>
<sequence>MKRLMTGVVAAAMLVPALTACGGDDAQEFCEAGEELDSAAFDVSDPDAAKDLLQDLADQAPDDIKGDFDTMVEQLELASSDPASIDTTAVTEASANIEEWTTENCN</sequence>
<dbReference type="EMBL" id="CP099489">
    <property type="protein sequence ID" value="USQ78454.1"/>
    <property type="molecule type" value="Genomic_DNA"/>
</dbReference>
<organism evidence="2 3">
    <name type="scientific">Ornithinimicrobium faecis</name>
    <dbReference type="NCBI Taxonomy" id="2934158"/>
    <lineage>
        <taxon>Bacteria</taxon>
        <taxon>Bacillati</taxon>
        <taxon>Actinomycetota</taxon>
        <taxon>Actinomycetes</taxon>
        <taxon>Micrococcales</taxon>
        <taxon>Ornithinimicrobiaceae</taxon>
        <taxon>Ornithinimicrobium</taxon>
    </lineage>
</organism>
<proteinExistence type="predicted"/>
<reference evidence="2" key="1">
    <citation type="submission" date="2022-06" db="EMBL/GenBank/DDBJ databases">
        <title>Ornithinimicrobium HY1793.</title>
        <authorList>
            <person name="Huang Y."/>
        </authorList>
    </citation>
    <scope>NUCLEOTIDE SEQUENCE</scope>
    <source>
        <strain evidence="2">HY1793</strain>
    </source>
</reference>
<dbReference type="Proteomes" id="UP001056455">
    <property type="component" value="Chromosome"/>
</dbReference>
<feature type="chain" id="PRO_5045071240" evidence="1">
    <location>
        <begin position="21"/>
        <end position="106"/>
    </location>
</feature>
<name>A0ABY4YPB4_9MICO</name>
<protein>
    <submittedName>
        <fullName evidence="2">Uncharacterized protein</fullName>
    </submittedName>
</protein>
<evidence type="ECO:0000256" key="1">
    <source>
        <dbReference type="SAM" id="SignalP"/>
    </source>
</evidence>
<feature type="signal peptide" evidence="1">
    <location>
        <begin position="1"/>
        <end position="20"/>
    </location>
</feature>
<evidence type="ECO:0000313" key="2">
    <source>
        <dbReference type="EMBL" id="USQ78454.1"/>
    </source>
</evidence>
<dbReference type="PROSITE" id="PS51257">
    <property type="entry name" value="PROKAR_LIPOPROTEIN"/>
    <property type="match status" value="1"/>
</dbReference>
<gene>
    <name evidence="2" type="ORF">NF556_12480</name>
</gene>
<keyword evidence="3" id="KW-1185">Reference proteome</keyword>
<dbReference type="RefSeq" id="WP_252591252.1">
    <property type="nucleotide sequence ID" value="NZ_CP099489.1"/>
</dbReference>
<evidence type="ECO:0000313" key="3">
    <source>
        <dbReference type="Proteomes" id="UP001056455"/>
    </source>
</evidence>